<evidence type="ECO:0000313" key="1">
    <source>
        <dbReference type="EMBL" id="GJU10357.1"/>
    </source>
</evidence>
<reference evidence="1" key="2">
    <citation type="submission" date="2022-01" db="EMBL/GenBank/DDBJ databases">
        <authorList>
            <person name="Yamashiro T."/>
            <person name="Shiraishi A."/>
            <person name="Satake H."/>
            <person name="Nakayama K."/>
        </authorList>
    </citation>
    <scope>NUCLEOTIDE SEQUENCE</scope>
</reference>
<protein>
    <submittedName>
        <fullName evidence="1">Uncharacterized protein</fullName>
    </submittedName>
</protein>
<evidence type="ECO:0000313" key="2">
    <source>
        <dbReference type="Proteomes" id="UP001151760"/>
    </source>
</evidence>
<keyword evidence="2" id="KW-1185">Reference proteome</keyword>
<comment type="caution">
    <text evidence="1">The sequence shown here is derived from an EMBL/GenBank/DDBJ whole genome shotgun (WGS) entry which is preliminary data.</text>
</comment>
<reference evidence="1" key="1">
    <citation type="journal article" date="2022" name="Int. J. Mol. Sci.">
        <title>Draft Genome of Tanacetum Coccineum: Genomic Comparison of Closely Related Tanacetum-Family Plants.</title>
        <authorList>
            <person name="Yamashiro T."/>
            <person name="Shiraishi A."/>
            <person name="Nakayama K."/>
            <person name="Satake H."/>
        </authorList>
    </citation>
    <scope>NUCLEOTIDE SEQUENCE</scope>
</reference>
<sequence length="122" mass="14352">MPLIFRTPFLTMYRADIRCSDASITLRVGKFKVGFIKTLRFPRKVGKMKRNGLNPMILTNHVNRRILEWEERIEKCKEYEIEFGKCKSKVFNDKNLVGDNFFIYEHQLEKENSGSLTDDGVT</sequence>
<dbReference type="EMBL" id="BQNB010021816">
    <property type="protein sequence ID" value="GJU10357.1"/>
    <property type="molecule type" value="Genomic_DNA"/>
</dbReference>
<name>A0ABQ5JCU9_9ASTR</name>
<dbReference type="Proteomes" id="UP001151760">
    <property type="component" value="Unassembled WGS sequence"/>
</dbReference>
<organism evidence="1 2">
    <name type="scientific">Tanacetum coccineum</name>
    <dbReference type="NCBI Taxonomy" id="301880"/>
    <lineage>
        <taxon>Eukaryota</taxon>
        <taxon>Viridiplantae</taxon>
        <taxon>Streptophyta</taxon>
        <taxon>Embryophyta</taxon>
        <taxon>Tracheophyta</taxon>
        <taxon>Spermatophyta</taxon>
        <taxon>Magnoliopsida</taxon>
        <taxon>eudicotyledons</taxon>
        <taxon>Gunneridae</taxon>
        <taxon>Pentapetalae</taxon>
        <taxon>asterids</taxon>
        <taxon>campanulids</taxon>
        <taxon>Asterales</taxon>
        <taxon>Asteraceae</taxon>
        <taxon>Asteroideae</taxon>
        <taxon>Anthemideae</taxon>
        <taxon>Anthemidinae</taxon>
        <taxon>Tanacetum</taxon>
    </lineage>
</organism>
<proteinExistence type="predicted"/>
<accession>A0ABQ5JCU9</accession>
<gene>
    <name evidence="1" type="ORF">Tco_1132753</name>
</gene>